<name>A0AAV7QLV7_PLEWA</name>
<dbReference type="AlphaFoldDB" id="A0AAV7QLV7"/>
<reference evidence="3" key="1">
    <citation type="journal article" date="2022" name="bioRxiv">
        <title>Sequencing and chromosome-scale assembly of the giantPleurodeles waltlgenome.</title>
        <authorList>
            <person name="Brown T."/>
            <person name="Elewa A."/>
            <person name="Iarovenko S."/>
            <person name="Subramanian E."/>
            <person name="Araus A.J."/>
            <person name="Petzold A."/>
            <person name="Susuki M."/>
            <person name="Suzuki K.-i.T."/>
            <person name="Hayashi T."/>
            <person name="Toyoda A."/>
            <person name="Oliveira C."/>
            <person name="Osipova E."/>
            <person name="Leigh N.D."/>
            <person name="Simon A."/>
            <person name="Yun M.H."/>
        </authorList>
    </citation>
    <scope>NUCLEOTIDE SEQUENCE</scope>
    <source>
        <strain evidence="3">20211129_DDA</strain>
        <tissue evidence="3">Liver</tissue>
    </source>
</reference>
<accession>A0AAV7QLV7</accession>
<evidence type="ECO:0000313" key="4">
    <source>
        <dbReference type="Proteomes" id="UP001066276"/>
    </source>
</evidence>
<evidence type="ECO:0000256" key="2">
    <source>
        <dbReference type="SAM" id="SignalP"/>
    </source>
</evidence>
<evidence type="ECO:0000256" key="1">
    <source>
        <dbReference type="SAM" id="MobiDB-lite"/>
    </source>
</evidence>
<organism evidence="3 4">
    <name type="scientific">Pleurodeles waltl</name>
    <name type="common">Iberian ribbed newt</name>
    <dbReference type="NCBI Taxonomy" id="8319"/>
    <lineage>
        <taxon>Eukaryota</taxon>
        <taxon>Metazoa</taxon>
        <taxon>Chordata</taxon>
        <taxon>Craniata</taxon>
        <taxon>Vertebrata</taxon>
        <taxon>Euteleostomi</taxon>
        <taxon>Amphibia</taxon>
        <taxon>Batrachia</taxon>
        <taxon>Caudata</taxon>
        <taxon>Salamandroidea</taxon>
        <taxon>Salamandridae</taxon>
        <taxon>Pleurodelinae</taxon>
        <taxon>Pleurodeles</taxon>
    </lineage>
</organism>
<keyword evidence="2" id="KW-0732">Signal</keyword>
<keyword evidence="4" id="KW-1185">Reference proteome</keyword>
<feature type="region of interest" description="Disordered" evidence="1">
    <location>
        <begin position="78"/>
        <end position="112"/>
    </location>
</feature>
<dbReference type="Proteomes" id="UP001066276">
    <property type="component" value="Chromosome 6"/>
</dbReference>
<gene>
    <name evidence="3" type="ORF">NDU88_007781</name>
</gene>
<dbReference type="EMBL" id="JANPWB010000010">
    <property type="protein sequence ID" value="KAJ1141449.1"/>
    <property type="molecule type" value="Genomic_DNA"/>
</dbReference>
<evidence type="ECO:0000313" key="3">
    <source>
        <dbReference type="EMBL" id="KAJ1141449.1"/>
    </source>
</evidence>
<evidence type="ECO:0008006" key="5">
    <source>
        <dbReference type="Google" id="ProtNLM"/>
    </source>
</evidence>
<protein>
    <recommendedName>
        <fullName evidence="5">Secreted protein</fullName>
    </recommendedName>
</protein>
<feature type="chain" id="PRO_5043361525" description="Secreted protein" evidence="2">
    <location>
        <begin position="16"/>
        <end position="195"/>
    </location>
</feature>
<feature type="signal peptide" evidence="2">
    <location>
        <begin position="1"/>
        <end position="15"/>
    </location>
</feature>
<feature type="region of interest" description="Disordered" evidence="1">
    <location>
        <begin position="174"/>
        <end position="195"/>
    </location>
</feature>
<proteinExistence type="predicted"/>
<feature type="compositionally biased region" description="Low complexity" evidence="1">
    <location>
        <begin position="177"/>
        <end position="187"/>
    </location>
</feature>
<sequence>MKTWVLGSLVRAARAACLWDRRGVQTRALAWSWTTANPRPRWQRHEAIVGGATEGKRPGFSQKVIPSLRSSARPGWVGEKMERGMGCDRGGKATRPWRPSSSNGSGSELQEVCGRGSSHISRATLQPATALPLLCHPGLLPGTQWAWASTSNWWMPSRLGPGSLLGLFPAHGTPVPSTSNSSISTSSCMQQRLTQ</sequence>
<comment type="caution">
    <text evidence="3">The sequence shown here is derived from an EMBL/GenBank/DDBJ whole genome shotgun (WGS) entry which is preliminary data.</text>
</comment>
<feature type="compositionally biased region" description="Polar residues" evidence="1">
    <location>
        <begin position="99"/>
        <end position="108"/>
    </location>
</feature>
<feature type="compositionally biased region" description="Basic and acidic residues" evidence="1">
    <location>
        <begin position="79"/>
        <end position="91"/>
    </location>
</feature>